<keyword evidence="3" id="KW-1185">Reference proteome</keyword>
<comment type="caution">
    <text evidence="2">The sequence shown here is derived from an EMBL/GenBank/DDBJ whole genome shotgun (WGS) entry which is preliminary data.</text>
</comment>
<feature type="compositionally biased region" description="Acidic residues" evidence="1">
    <location>
        <begin position="1020"/>
        <end position="1032"/>
    </location>
</feature>
<dbReference type="OrthoDB" id="5106733at2759"/>
<dbReference type="RefSeq" id="XP_046122563.1">
    <property type="nucleotide sequence ID" value="XM_046261880.1"/>
</dbReference>
<feature type="region of interest" description="Disordered" evidence="1">
    <location>
        <begin position="1"/>
        <end position="62"/>
    </location>
</feature>
<evidence type="ECO:0000256" key="1">
    <source>
        <dbReference type="SAM" id="MobiDB-lite"/>
    </source>
</evidence>
<dbReference type="AlphaFoldDB" id="A0A9P7ZUK8"/>
<evidence type="ECO:0000313" key="2">
    <source>
        <dbReference type="EMBL" id="KAG9258639.1"/>
    </source>
</evidence>
<dbReference type="EMBL" id="MU251243">
    <property type="protein sequence ID" value="KAG9258639.1"/>
    <property type="molecule type" value="Genomic_DNA"/>
</dbReference>
<evidence type="ECO:0000313" key="3">
    <source>
        <dbReference type="Proteomes" id="UP000887229"/>
    </source>
</evidence>
<dbReference type="Proteomes" id="UP000887229">
    <property type="component" value="Unassembled WGS sequence"/>
</dbReference>
<gene>
    <name evidence="2" type="ORF">F5Z01DRAFT_632713</name>
</gene>
<accession>A0A9P7ZUK8</accession>
<proteinExistence type="predicted"/>
<organism evidence="2 3">
    <name type="scientific">Emericellopsis atlantica</name>
    <dbReference type="NCBI Taxonomy" id="2614577"/>
    <lineage>
        <taxon>Eukaryota</taxon>
        <taxon>Fungi</taxon>
        <taxon>Dikarya</taxon>
        <taxon>Ascomycota</taxon>
        <taxon>Pezizomycotina</taxon>
        <taxon>Sordariomycetes</taxon>
        <taxon>Hypocreomycetidae</taxon>
        <taxon>Hypocreales</taxon>
        <taxon>Bionectriaceae</taxon>
        <taxon>Emericellopsis</taxon>
    </lineage>
</organism>
<protein>
    <submittedName>
        <fullName evidence="2">Uncharacterized protein</fullName>
    </submittedName>
</protein>
<dbReference type="GeneID" id="70292783"/>
<feature type="region of interest" description="Disordered" evidence="1">
    <location>
        <begin position="1005"/>
        <end position="1032"/>
    </location>
</feature>
<feature type="compositionally biased region" description="Polar residues" evidence="1">
    <location>
        <begin position="30"/>
        <end position="43"/>
    </location>
</feature>
<name>A0A9P7ZUK8_9HYPO</name>
<sequence>MDSSKSTPPAPLTDMVNEARTRRPAGAALPQTTPKVPYQTPQTVLKRPLDTDDNDDNDEDKMPVVETPAEQGVVAPVPSPTAHSPGRCESKVRQKLEGLTFDNYEETCRREAEQAVARPAAGSTTLEAFDSELAEDADFGLAVNNGRFDPFACVYELPRQPGRAFEPVVENGPGTSVLAAGTYWVFHARNSLAQPNEVDRRFCGISRESLSHSEAIQVCRKMCDALDRWPDMDRISKPKGSLGGPRMRTTTSLYNAALASVLPDKPLRLGLTRYEERKDGSKSLRSYVDFFDANLKHHRAKFWQSRVSEDNPVPVVPDTRAVFEKDPALQKPSTGTLLVDLSEVPEAEHAQFRQAKSRQNLVISTWTRTQPVINVAKEVTAFRERKINAYERGQTALQGVEYIAWFSRYRRRDGNVWWNCRTHLRRIVYASRLLYSDQSVAPAHMTIKSPHYGWWLRVNEVKVKTWADTRSVKATQVAMAAEIDRINAQIETEGLLLDICTVDGGCACQHMCGQCGEQVNCSDLAMCIYSAMMSCGRCISKRAGHRANTPFVIRAVARSVLGSAYHDGVRLGAKIPSRVRADLKAWAKDRDFAEIKFHDGATGNTLPFPIHELHSPFRPSVDAVFPLALHDRQPGTYIHTVGNVLVMQLAFNYLKHTHLPMLLTKVAEHYRQYLGLRSLADAGDNDARIGLSCLETRTIRDCRELAAIRRKLPYKGSARMRLDMSHEQLEYFREEWRSGKLHPGTPSPVQLQWIPAPRSADIKAFTGSWIQNRESVRRIVAEIESWTGVKLPRSDDGCPYFGHIATKPKNWSWMQCFRLIVCRWRRMHDWCNGCWVTVDTVITIFLECIFQVCVRKMTILDGDLLVDMKRSRKAKYAEFLGLPLNVEIRDPLNFVVAHRVHGSQMRTGWPADPQHLGDRVDEDNNILIETQTSNYFKMDFDESYYDVMREELAKIQMGREWVDDRVQPRQYDARLEKLVYRSGRPVEVKDDELVEEDVAEFMEYELDEEEENEMLRENGLEEEGPESDDESA</sequence>
<reference evidence="2" key="1">
    <citation type="journal article" date="2021" name="IMA Fungus">
        <title>Genomic characterization of three marine fungi, including Emericellopsis atlantica sp. nov. with signatures of a generalist lifestyle and marine biomass degradation.</title>
        <authorList>
            <person name="Hagestad O.C."/>
            <person name="Hou L."/>
            <person name="Andersen J.H."/>
            <person name="Hansen E.H."/>
            <person name="Altermark B."/>
            <person name="Li C."/>
            <person name="Kuhnert E."/>
            <person name="Cox R.J."/>
            <person name="Crous P.W."/>
            <person name="Spatafora J.W."/>
            <person name="Lail K."/>
            <person name="Amirebrahimi M."/>
            <person name="Lipzen A."/>
            <person name="Pangilinan J."/>
            <person name="Andreopoulos W."/>
            <person name="Hayes R.D."/>
            <person name="Ng V."/>
            <person name="Grigoriev I.V."/>
            <person name="Jackson S.A."/>
            <person name="Sutton T.D.S."/>
            <person name="Dobson A.D.W."/>
            <person name="Rama T."/>
        </authorList>
    </citation>
    <scope>NUCLEOTIDE SEQUENCE</scope>
    <source>
        <strain evidence="2">TS7</strain>
    </source>
</reference>